<evidence type="ECO:0000313" key="1">
    <source>
        <dbReference type="EMBL" id="CAE7936470.1"/>
    </source>
</evidence>
<sequence>AQTLASVPSDEAKPKSMTRTFDMAMGAAKSLQDKASSDPFAVFLKVTAAAETAKTPPAKAPRPKRCPVESASDTYRVIVGKESLNRVERRLFEAGVDVRGGYHRHLNRPVL</sequence>
<gene>
    <name evidence="1" type="primary">mas</name>
    <name evidence="1" type="ORF">SNEC2469_LOCUS32785</name>
</gene>
<feature type="non-terminal residue" evidence="1">
    <location>
        <position position="1"/>
    </location>
</feature>
<name>A0A813BY59_9DINO</name>
<accession>A0A813BY59</accession>
<organism evidence="1 2">
    <name type="scientific">Symbiodinium necroappetens</name>
    <dbReference type="NCBI Taxonomy" id="1628268"/>
    <lineage>
        <taxon>Eukaryota</taxon>
        <taxon>Sar</taxon>
        <taxon>Alveolata</taxon>
        <taxon>Dinophyceae</taxon>
        <taxon>Suessiales</taxon>
        <taxon>Symbiodiniaceae</taxon>
        <taxon>Symbiodinium</taxon>
    </lineage>
</organism>
<comment type="caution">
    <text evidence="1">The sequence shown here is derived from an EMBL/GenBank/DDBJ whole genome shotgun (WGS) entry which is preliminary data.</text>
</comment>
<evidence type="ECO:0000313" key="2">
    <source>
        <dbReference type="Proteomes" id="UP000601435"/>
    </source>
</evidence>
<dbReference type="OrthoDB" id="26525at2759"/>
<dbReference type="AlphaFoldDB" id="A0A813BY59"/>
<dbReference type="Proteomes" id="UP000601435">
    <property type="component" value="Unassembled WGS sequence"/>
</dbReference>
<protein>
    <submittedName>
        <fullName evidence="1">Mas protein</fullName>
    </submittedName>
</protein>
<reference evidence="1" key="1">
    <citation type="submission" date="2021-02" db="EMBL/GenBank/DDBJ databases">
        <authorList>
            <person name="Dougan E. K."/>
            <person name="Rhodes N."/>
            <person name="Thang M."/>
            <person name="Chan C."/>
        </authorList>
    </citation>
    <scope>NUCLEOTIDE SEQUENCE</scope>
</reference>
<dbReference type="EMBL" id="CAJNJA010084097">
    <property type="protein sequence ID" value="CAE7936470.1"/>
    <property type="molecule type" value="Genomic_DNA"/>
</dbReference>
<keyword evidence="2" id="KW-1185">Reference proteome</keyword>
<proteinExistence type="predicted"/>